<keyword evidence="5" id="KW-0540">Nuclease</keyword>
<dbReference type="Gene3D" id="3.90.220.20">
    <property type="entry name" value="DNA methylase specificity domains"/>
    <property type="match status" value="2"/>
</dbReference>
<evidence type="ECO:0000256" key="3">
    <source>
        <dbReference type="ARBA" id="ARBA00023125"/>
    </source>
</evidence>
<dbReference type="GO" id="GO:0009307">
    <property type="term" value="P:DNA restriction-modification system"/>
    <property type="evidence" value="ECO:0007669"/>
    <property type="project" value="UniProtKB-KW"/>
</dbReference>
<dbReference type="GO" id="GO:0016787">
    <property type="term" value="F:hydrolase activity"/>
    <property type="evidence" value="ECO:0007669"/>
    <property type="project" value="UniProtKB-KW"/>
</dbReference>
<evidence type="ECO:0000259" key="4">
    <source>
        <dbReference type="Pfam" id="PF01420"/>
    </source>
</evidence>
<evidence type="ECO:0000313" key="6">
    <source>
        <dbReference type="Proteomes" id="UP001329313"/>
    </source>
</evidence>
<dbReference type="KEGG" id="mliy:RYJ27_02620"/>
<protein>
    <submittedName>
        <fullName evidence="5">Restriction endonuclease subunit S</fullName>
        <ecNumber evidence="5">3.1.21.-</ecNumber>
    </submittedName>
</protein>
<evidence type="ECO:0000256" key="2">
    <source>
        <dbReference type="ARBA" id="ARBA00022747"/>
    </source>
</evidence>
<dbReference type="GO" id="GO:0003677">
    <property type="term" value="F:DNA binding"/>
    <property type="evidence" value="ECO:0007669"/>
    <property type="project" value="UniProtKB-KW"/>
</dbReference>
<dbReference type="InterPro" id="IPR000055">
    <property type="entry name" value="Restrct_endonuc_typeI_TRD"/>
</dbReference>
<dbReference type="PANTHER" id="PTHR30408">
    <property type="entry name" value="TYPE-1 RESTRICTION ENZYME ECOKI SPECIFICITY PROTEIN"/>
    <property type="match status" value="1"/>
</dbReference>
<dbReference type="InterPro" id="IPR052021">
    <property type="entry name" value="Type-I_RS_S_subunit"/>
</dbReference>
<dbReference type="EMBL" id="CP137080">
    <property type="protein sequence ID" value="WOQ70134.1"/>
    <property type="molecule type" value="Genomic_DNA"/>
</dbReference>
<dbReference type="Pfam" id="PF01420">
    <property type="entry name" value="Methylase_S"/>
    <property type="match status" value="1"/>
</dbReference>
<evidence type="ECO:0000313" key="5">
    <source>
        <dbReference type="EMBL" id="WOQ70134.1"/>
    </source>
</evidence>
<dbReference type="REBASE" id="773365">
    <property type="entry name" value="S.MspY20ORF2615P"/>
</dbReference>
<reference evidence="5 6" key="1">
    <citation type="submission" date="2023-10" db="EMBL/GenBank/DDBJ databases">
        <title>Y20.</title>
        <authorList>
            <person name="Zhang G."/>
            <person name="Ding Y."/>
        </authorList>
    </citation>
    <scope>NUCLEOTIDE SEQUENCE [LARGE SCALE GENOMIC DNA]</scope>
    <source>
        <strain evidence="5 6">Y20</strain>
    </source>
</reference>
<sequence length="361" mass="39464">MPLDDLIELRYGKALVAGDRVAGDYPVIGSGGVAGTHTTALVTMATIVVGRKGSIGSLTWAPDGCWPIDTAYYVAPKRDVDMRWLYWSLHSLGLDRMNKSAAVPGLNREDAYRASLPLPPLPEQRRIAAILDEADALRAKRRRTTALLNDIPAVVFDSYDKSRWDVATLADVARLQGGITLNARRGALPAKANYLRVANVFRGSIDLSELKETGVTDREIARTRLQVDDVLVVEGHGNRAEVGRAALIETPPDGELTHQNHLFRLRPITGRVTGRVLELALNCATSREYFRRVANTTSGLNTLNATNVRALSLRVPPIGMQQAIAADVERARSARGSAQQHESHLDGLFASLQHRAFRGEL</sequence>
<dbReference type="EC" id="3.1.21.-" evidence="5"/>
<dbReference type="InterPro" id="IPR044946">
    <property type="entry name" value="Restrct_endonuc_typeI_TRD_sf"/>
</dbReference>
<accession>A0AAU0MJ02</accession>
<dbReference type="Proteomes" id="UP001329313">
    <property type="component" value="Chromosome"/>
</dbReference>
<dbReference type="SUPFAM" id="SSF116734">
    <property type="entry name" value="DNA methylase specificity domain"/>
    <property type="match status" value="2"/>
</dbReference>
<keyword evidence="6" id="KW-1185">Reference proteome</keyword>
<organism evidence="5 6">
    <name type="scientific">Microbacterium limosum</name>
    <dbReference type="NCBI Taxonomy" id="3079935"/>
    <lineage>
        <taxon>Bacteria</taxon>
        <taxon>Bacillati</taxon>
        <taxon>Actinomycetota</taxon>
        <taxon>Actinomycetes</taxon>
        <taxon>Micrococcales</taxon>
        <taxon>Microbacteriaceae</taxon>
        <taxon>Microbacterium</taxon>
    </lineage>
</organism>
<feature type="domain" description="Type I restriction modification DNA specificity" evidence="4">
    <location>
        <begin position="2"/>
        <end position="136"/>
    </location>
</feature>
<gene>
    <name evidence="5" type="ORF">RYJ27_02620</name>
</gene>
<dbReference type="RefSeq" id="WP_330171215.1">
    <property type="nucleotide sequence ID" value="NZ_CP137080.1"/>
</dbReference>
<evidence type="ECO:0000256" key="1">
    <source>
        <dbReference type="ARBA" id="ARBA00010923"/>
    </source>
</evidence>
<comment type="similarity">
    <text evidence="1">Belongs to the type-I restriction system S methylase family.</text>
</comment>
<proteinExistence type="inferred from homology"/>
<dbReference type="AlphaFoldDB" id="A0AAU0MJ02"/>
<keyword evidence="3" id="KW-0238">DNA-binding</keyword>
<dbReference type="CDD" id="cd17253">
    <property type="entry name" value="RMtype1_S_Eco933I-TRD2-CR2_like"/>
    <property type="match status" value="1"/>
</dbReference>
<dbReference type="GO" id="GO:0004519">
    <property type="term" value="F:endonuclease activity"/>
    <property type="evidence" value="ECO:0007669"/>
    <property type="project" value="UniProtKB-KW"/>
</dbReference>
<name>A0AAU0MJ02_9MICO</name>
<keyword evidence="5" id="KW-0378">Hydrolase</keyword>
<dbReference type="PANTHER" id="PTHR30408:SF12">
    <property type="entry name" value="TYPE I RESTRICTION ENZYME MJAVIII SPECIFICITY SUBUNIT"/>
    <property type="match status" value="1"/>
</dbReference>
<keyword evidence="5" id="KW-0255">Endonuclease</keyword>
<keyword evidence="2" id="KW-0680">Restriction system</keyword>
<dbReference type="CDD" id="cd17267">
    <property type="entry name" value="RMtype1_S_EcoAO83I-TRD1-CR1_like"/>
    <property type="match status" value="1"/>
</dbReference>